<dbReference type="Proteomes" id="UP000436483">
    <property type="component" value="Unassembled WGS sequence"/>
</dbReference>
<accession>A0A7X3MNJ1</accession>
<dbReference type="EMBL" id="WURB01000001">
    <property type="protein sequence ID" value="MXQ10252.1"/>
    <property type="molecule type" value="Genomic_DNA"/>
</dbReference>
<sequence length="75" mass="7469">MDASSSGPSGDRGPAGFLWDFPSGDAGTQLAETFIATPSIYGVAAELDGRLVGGSFITEGDPICGIGPIPVDALV</sequence>
<comment type="caution">
    <text evidence="1">The sequence shown here is derived from an EMBL/GenBank/DDBJ whole genome shotgun (WGS) entry which is preliminary data.</text>
</comment>
<organism evidence="1 2">
    <name type="scientific">Microvirga makkahensis</name>
    <dbReference type="NCBI Taxonomy" id="1128670"/>
    <lineage>
        <taxon>Bacteria</taxon>
        <taxon>Pseudomonadati</taxon>
        <taxon>Pseudomonadota</taxon>
        <taxon>Alphaproteobacteria</taxon>
        <taxon>Hyphomicrobiales</taxon>
        <taxon>Methylobacteriaceae</taxon>
        <taxon>Microvirga</taxon>
    </lineage>
</organism>
<dbReference type="OrthoDB" id="510731at2"/>
<reference evidence="1 2" key="2">
    <citation type="submission" date="2020-01" db="EMBL/GenBank/DDBJ databases">
        <title>Microvirga sp. nov., an arsenate reduction bacterium isolated from Tibet hotspring sediments.</title>
        <authorList>
            <person name="Xian W.-D."/>
            <person name="Li W.-J."/>
        </authorList>
    </citation>
    <scope>NUCLEOTIDE SEQUENCE [LARGE SCALE GENOMIC DNA]</scope>
    <source>
        <strain evidence="1 2">KCTC 23863</strain>
    </source>
</reference>
<reference evidence="1 2" key="1">
    <citation type="submission" date="2019-12" db="EMBL/GenBank/DDBJ databases">
        <authorList>
            <person name="Yuan C.-G."/>
        </authorList>
    </citation>
    <scope>NUCLEOTIDE SEQUENCE [LARGE SCALE GENOMIC DNA]</scope>
    <source>
        <strain evidence="1 2">KCTC 23863</strain>
    </source>
</reference>
<keyword evidence="2" id="KW-1185">Reference proteome</keyword>
<name>A0A7X3MNJ1_9HYPH</name>
<evidence type="ECO:0000313" key="1">
    <source>
        <dbReference type="EMBL" id="MXQ10252.1"/>
    </source>
</evidence>
<proteinExistence type="predicted"/>
<gene>
    <name evidence="1" type="ORF">GR328_02030</name>
</gene>
<evidence type="ECO:0000313" key="2">
    <source>
        <dbReference type="Proteomes" id="UP000436483"/>
    </source>
</evidence>
<dbReference type="AlphaFoldDB" id="A0A7X3MNJ1"/>
<dbReference type="RefSeq" id="WP_160882843.1">
    <property type="nucleotide sequence ID" value="NZ_WURB01000001.1"/>
</dbReference>
<protein>
    <submittedName>
        <fullName evidence="1">Uncharacterized protein</fullName>
    </submittedName>
</protein>